<protein>
    <recommendedName>
        <fullName evidence="1">REase associating with pPIWI RE domain-containing protein</fullName>
    </recommendedName>
</protein>
<reference evidence="2 3" key="1">
    <citation type="submission" date="2021-02" db="EMBL/GenBank/DDBJ databases">
        <title>Streptomyces spirodelae sp. nov., isolated from duckweed.</title>
        <authorList>
            <person name="Saimee Y."/>
            <person name="Duangmal K."/>
        </authorList>
    </citation>
    <scope>NUCLEOTIDE SEQUENCE [LARGE SCALE GENOMIC DNA]</scope>
    <source>
        <strain evidence="2 3">DW4-2</strain>
    </source>
</reference>
<dbReference type="InterPro" id="IPR040828">
    <property type="entry name" value="pPIWI_RE_REase"/>
</dbReference>
<organism evidence="2 3">
    <name type="scientific">Streptomyces spirodelae</name>
    <dbReference type="NCBI Taxonomy" id="2812904"/>
    <lineage>
        <taxon>Bacteria</taxon>
        <taxon>Bacillati</taxon>
        <taxon>Actinomycetota</taxon>
        <taxon>Actinomycetes</taxon>
        <taxon>Kitasatosporales</taxon>
        <taxon>Streptomycetaceae</taxon>
        <taxon>Streptomyces</taxon>
    </lineage>
</organism>
<keyword evidence="3" id="KW-1185">Reference proteome</keyword>
<evidence type="ECO:0000313" key="2">
    <source>
        <dbReference type="EMBL" id="MBO8189259.1"/>
    </source>
</evidence>
<name>A0ABS3X1J9_9ACTN</name>
<dbReference type="Proteomes" id="UP001518976">
    <property type="component" value="Unassembled WGS sequence"/>
</dbReference>
<sequence length="392" mass="43516">MGLVERNTHRWRRDLAVTACCAAAVAEADRTGDPGQRAARLIDCLGVLRSTHGAGSAAALDMRALRRGLRQGLTPLLPIEGEGEDPLGEVRLVDSDGLLCDAVEDLGREHFVSQQALMEYWPWARLRAEQEEQQLYSEIRRLPPEDYAKVRELLASHPVAEQGVLWEKWGGLWGRFGFFEPVASWPWCNAAGWCFPCPVCAWPMRAQPAGGGVFAVSCDAHLLEGAQYTCRQDRGGSGPPVLEGGGCSAGRVEGFPAAGDYLAVSRTVWRYLTLPGRMEFAIRDALTDIAGLEVFMYPEGDRYDLRITATEPLVAREWRVDAKAWRSFDALADALLERPVLGAAVPLIIVVPHRRRSDLPRLRERLAGRPDLEVMTDKDFVTTVLRWCRAEL</sequence>
<dbReference type="EMBL" id="JAFFZN010000032">
    <property type="protein sequence ID" value="MBO8189259.1"/>
    <property type="molecule type" value="Genomic_DNA"/>
</dbReference>
<dbReference type="Pfam" id="PF18154">
    <property type="entry name" value="pPIWI_RE_REase"/>
    <property type="match status" value="1"/>
</dbReference>
<accession>A0ABS3X1J9</accession>
<dbReference type="RefSeq" id="WP_209268026.1">
    <property type="nucleotide sequence ID" value="NZ_JAFFZN010000032.1"/>
</dbReference>
<evidence type="ECO:0000313" key="3">
    <source>
        <dbReference type="Proteomes" id="UP001518976"/>
    </source>
</evidence>
<gene>
    <name evidence="2" type="ORF">JW592_27965</name>
</gene>
<proteinExistence type="predicted"/>
<feature type="domain" description="REase associating with pPIWI RE" evidence="1">
    <location>
        <begin position="276"/>
        <end position="386"/>
    </location>
</feature>
<evidence type="ECO:0000259" key="1">
    <source>
        <dbReference type="Pfam" id="PF18154"/>
    </source>
</evidence>
<comment type="caution">
    <text evidence="2">The sequence shown here is derived from an EMBL/GenBank/DDBJ whole genome shotgun (WGS) entry which is preliminary data.</text>
</comment>